<keyword evidence="2" id="KW-0732">Signal</keyword>
<protein>
    <submittedName>
        <fullName evidence="3">Uncharacterized protein</fullName>
    </submittedName>
</protein>
<dbReference type="Proteomes" id="UP000510822">
    <property type="component" value="Chromosome"/>
</dbReference>
<evidence type="ECO:0000313" key="3">
    <source>
        <dbReference type="EMBL" id="QLI81107.1"/>
    </source>
</evidence>
<organism evidence="3 4">
    <name type="scientific">Chitinibacter fontanus</name>
    <dbReference type="NCBI Taxonomy" id="1737446"/>
    <lineage>
        <taxon>Bacteria</taxon>
        <taxon>Pseudomonadati</taxon>
        <taxon>Pseudomonadota</taxon>
        <taxon>Betaproteobacteria</taxon>
        <taxon>Neisseriales</taxon>
        <taxon>Chitinibacteraceae</taxon>
        <taxon>Chitinibacter</taxon>
    </lineage>
</organism>
<evidence type="ECO:0000256" key="2">
    <source>
        <dbReference type="SAM" id="SignalP"/>
    </source>
</evidence>
<feature type="compositionally biased region" description="Basic and acidic residues" evidence="1">
    <location>
        <begin position="132"/>
        <end position="144"/>
    </location>
</feature>
<name>A0A7D5ZFY7_9NEIS</name>
<dbReference type="RefSeq" id="WP_180308238.1">
    <property type="nucleotide sequence ID" value="NZ_CP058952.1"/>
</dbReference>
<sequence length="229" mass="25657">MAIKQTVLAGLTITCMLGAPLAQAYSEYDARRDCSRKVAGWNSDYRDARFENVEDTGWDSYSLDGKVRSRDDGKDHKFTCRVQRQELVSWNVNAKSVDEEHDHKSRNRALAIGAGVVGLAALAAIMSSSNKTNEEKAQDDKRADYASGRSDPFADVAFLKQECATVLQRHLNDDHGEVRSVLLNTARLTGRVLKGDGTVTFEEGSTRRLSYTCDFDRTGRIYDGRYLYR</sequence>
<feature type="region of interest" description="Disordered" evidence="1">
    <location>
        <begin position="129"/>
        <end position="148"/>
    </location>
</feature>
<feature type="signal peptide" evidence="2">
    <location>
        <begin position="1"/>
        <end position="24"/>
    </location>
</feature>
<feature type="chain" id="PRO_5028811251" evidence="2">
    <location>
        <begin position="25"/>
        <end position="229"/>
    </location>
</feature>
<keyword evidence="4" id="KW-1185">Reference proteome</keyword>
<dbReference type="KEGG" id="cfon:HZU75_05930"/>
<proteinExistence type="predicted"/>
<gene>
    <name evidence="3" type="ORF">HZU75_05930</name>
</gene>
<accession>A0A7D5ZFY7</accession>
<dbReference type="AlphaFoldDB" id="A0A7D5ZFY7"/>
<reference evidence="3 4" key="1">
    <citation type="journal article" date="2016" name="Int. J. Syst. Evol. Microbiol.">
        <title>Chitinibacter fontanus sp. nov., isolated from a spring.</title>
        <authorList>
            <person name="Sheu S.Y."/>
            <person name="Li Y.S."/>
            <person name="Young C.C."/>
            <person name="Chen W.M."/>
        </authorList>
    </citation>
    <scope>NUCLEOTIDE SEQUENCE [LARGE SCALE GENOMIC DNA]</scope>
    <source>
        <strain evidence="3 4">STM-7</strain>
    </source>
</reference>
<dbReference type="EMBL" id="CP058952">
    <property type="protein sequence ID" value="QLI81107.1"/>
    <property type="molecule type" value="Genomic_DNA"/>
</dbReference>
<evidence type="ECO:0000256" key="1">
    <source>
        <dbReference type="SAM" id="MobiDB-lite"/>
    </source>
</evidence>
<evidence type="ECO:0000313" key="4">
    <source>
        <dbReference type="Proteomes" id="UP000510822"/>
    </source>
</evidence>